<reference evidence="1 2" key="1">
    <citation type="journal article" date="2016" name="Nat. Commun.">
        <title>Thousands of microbial genomes shed light on interconnected biogeochemical processes in an aquifer system.</title>
        <authorList>
            <person name="Anantharaman K."/>
            <person name="Brown C.T."/>
            <person name="Hug L.A."/>
            <person name="Sharon I."/>
            <person name="Castelle C.J."/>
            <person name="Probst A.J."/>
            <person name="Thomas B.C."/>
            <person name="Singh A."/>
            <person name="Wilkins M.J."/>
            <person name="Karaoz U."/>
            <person name="Brodie E.L."/>
            <person name="Williams K.H."/>
            <person name="Hubbard S.S."/>
            <person name="Banfield J.F."/>
        </authorList>
    </citation>
    <scope>NUCLEOTIDE SEQUENCE [LARGE SCALE GENOMIC DNA]</scope>
</reference>
<accession>A0A1F7RZJ6</accession>
<protein>
    <submittedName>
        <fullName evidence="1">Uncharacterized protein</fullName>
    </submittedName>
</protein>
<dbReference type="AlphaFoldDB" id="A0A1F7RZJ6"/>
<gene>
    <name evidence="1" type="ORF">A2161_13755</name>
</gene>
<dbReference type="EMBL" id="MGDD01000103">
    <property type="protein sequence ID" value="OGL46996.1"/>
    <property type="molecule type" value="Genomic_DNA"/>
</dbReference>
<organism evidence="1 2">
    <name type="scientific">Candidatus Schekmanbacteria bacterium RBG_13_48_7</name>
    <dbReference type="NCBI Taxonomy" id="1817878"/>
    <lineage>
        <taxon>Bacteria</taxon>
        <taxon>Candidatus Schekmaniibacteriota</taxon>
    </lineage>
</organism>
<evidence type="ECO:0000313" key="2">
    <source>
        <dbReference type="Proteomes" id="UP000179266"/>
    </source>
</evidence>
<dbReference type="Proteomes" id="UP000179266">
    <property type="component" value="Unassembled WGS sequence"/>
</dbReference>
<sequence>MENKKAGQWDLSGQCIPGEGLEPHAHTFSLGIFKWVEKIGCDGIKKSKVAIRISGARQNPNLVFDKAEKICKALNSGKSVGDFPKHITVR</sequence>
<evidence type="ECO:0000313" key="1">
    <source>
        <dbReference type="EMBL" id="OGL46996.1"/>
    </source>
</evidence>
<name>A0A1F7RZJ6_9BACT</name>
<comment type="caution">
    <text evidence="1">The sequence shown here is derived from an EMBL/GenBank/DDBJ whole genome shotgun (WGS) entry which is preliminary data.</text>
</comment>
<proteinExistence type="predicted"/>